<proteinExistence type="predicted"/>
<dbReference type="EMBL" id="VJWX01000095">
    <property type="protein sequence ID" value="TVT52948.1"/>
    <property type="molecule type" value="Genomic_DNA"/>
</dbReference>
<evidence type="ECO:0000313" key="3">
    <source>
        <dbReference type="Proteomes" id="UP000320011"/>
    </source>
</evidence>
<keyword evidence="1" id="KW-0472">Membrane</keyword>
<organism evidence="2 3">
    <name type="scientific">Amycolatopsis rhizosphaerae</name>
    <dbReference type="NCBI Taxonomy" id="2053003"/>
    <lineage>
        <taxon>Bacteria</taxon>
        <taxon>Bacillati</taxon>
        <taxon>Actinomycetota</taxon>
        <taxon>Actinomycetes</taxon>
        <taxon>Pseudonocardiales</taxon>
        <taxon>Pseudonocardiaceae</taxon>
        <taxon>Amycolatopsis</taxon>
    </lineage>
</organism>
<feature type="transmembrane region" description="Helical" evidence="1">
    <location>
        <begin position="132"/>
        <end position="152"/>
    </location>
</feature>
<evidence type="ECO:0000256" key="1">
    <source>
        <dbReference type="SAM" id="Phobius"/>
    </source>
</evidence>
<evidence type="ECO:0000313" key="2">
    <source>
        <dbReference type="EMBL" id="TVT52948.1"/>
    </source>
</evidence>
<dbReference type="Proteomes" id="UP000320011">
    <property type="component" value="Unassembled WGS sequence"/>
</dbReference>
<accession>A0A558CVZ7</accession>
<dbReference type="OrthoDB" id="4336046at2"/>
<protein>
    <recommendedName>
        <fullName evidence="4">ABC transporter permease</fullName>
    </recommendedName>
</protein>
<dbReference type="AlphaFoldDB" id="A0A558CVZ7"/>
<comment type="caution">
    <text evidence="2">The sequence shown here is derived from an EMBL/GenBank/DDBJ whole genome shotgun (WGS) entry which is preliminary data.</text>
</comment>
<sequence>MSLLAAARVRLFSTPVTWWAAVLAVVASAGLGAARLIVEGDELPVTVGGTQTAETFGRTVILVMAVLAATVERRLVRQASPGRRQVLANAMVVGGWSALVGLAAGFGSWALATVVDPEVDLGLHTAADWRAVLGQSVLFALTALLGLGVGLLVRAPLPAVAIVLGWTQLVEGLAFWAPGVQRWLPFFAANQVAGWHPGLPLSAGWYGLYFAAFCLLVFTAGVVRDKN</sequence>
<keyword evidence="1" id="KW-0812">Transmembrane</keyword>
<gene>
    <name evidence="2" type="ORF">FNH05_12400</name>
</gene>
<keyword evidence="3" id="KW-1185">Reference proteome</keyword>
<name>A0A558CVZ7_9PSEU</name>
<evidence type="ECO:0008006" key="4">
    <source>
        <dbReference type="Google" id="ProtNLM"/>
    </source>
</evidence>
<dbReference type="RefSeq" id="WP_144587613.1">
    <property type="nucleotide sequence ID" value="NZ_VJWX01000095.1"/>
</dbReference>
<reference evidence="2 3" key="2">
    <citation type="submission" date="2019-08" db="EMBL/GenBank/DDBJ databases">
        <title>Amycolatopsis acidicola sp. nov., isolated from peat swamp forest soil.</title>
        <authorList>
            <person name="Srisuk N."/>
        </authorList>
    </citation>
    <scope>NUCLEOTIDE SEQUENCE [LARGE SCALE GENOMIC DNA]</scope>
    <source>
        <strain evidence="2 3">TBRC 6029</strain>
    </source>
</reference>
<reference evidence="2 3" key="1">
    <citation type="submission" date="2019-07" db="EMBL/GenBank/DDBJ databases">
        <authorList>
            <person name="Duangmal K."/>
            <person name="Teo W.F.A."/>
        </authorList>
    </citation>
    <scope>NUCLEOTIDE SEQUENCE [LARGE SCALE GENOMIC DNA]</scope>
    <source>
        <strain evidence="2 3">TBRC 6029</strain>
    </source>
</reference>
<feature type="transmembrane region" description="Helical" evidence="1">
    <location>
        <begin position="159"/>
        <end position="177"/>
    </location>
</feature>
<feature type="transmembrane region" description="Helical" evidence="1">
    <location>
        <begin position="203"/>
        <end position="223"/>
    </location>
</feature>
<feature type="transmembrane region" description="Helical" evidence="1">
    <location>
        <begin position="87"/>
        <end position="112"/>
    </location>
</feature>
<keyword evidence="1" id="KW-1133">Transmembrane helix</keyword>